<comment type="caution">
    <text evidence="6">The sequence shown here is derived from an EMBL/GenBank/DDBJ whole genome shotgun (WGS) entry which is preliminary data.</text>
</comment>
<dbReference type="Gene3D" id="2.30.130.10">
    <property type="entry name" value="PUA domain"/>
    <property type="match status" value="1"/>
</dbReference>
<keyword evidence="2" id="KW-0677">Repeat</keyword>
<protein>
    <recommendedName>
        <fullName evidence="5">Protein kinase domain-containing protein</fullName>
    </recommendedName>
</protein>
<feature type="region of interest" description="Disordered" evidence="4">
    <location>
        <begin position="153"/>
        <end position="182"/>
    </location>
</feature>
<dbReference type="SUPFAM" id="SSF56112">
    <property type="entry name" value="Protein kinase-like (PK-like)"/>
    <property type="match status" value="1"/>
</dbReference>
<gene>
    <name evidence="6" type="ORF">CASFOL_028082</name>
</gene>
<dbReference type="AlphaFoldDB" id="A0ABD3CDK8"/>
<dbReference type="InterPro" id="IPR036322">
    <property type="entry name" value="WD40_repeat_dom_sf"/>
</dbReference>
<dbReference type="InterPro" id="IPR000719">
    <property type="entry name" value="Prot_kinase_dom"/>
</dbReference>
<dbReference type="InterPro" id="IPR001680">
    <property type="entry name" value="WD40_rpt"/>
</dbReference>
<dbReference type="SUPFAM" id="SSF50978">
    <property type="entry name" value="WD40 repeat-like"/>
    <property type="match status" value="1"/>
</dbReference>
<dbReference type="SUPFAM" id="SSF88697">
    <property type="entry name" value="PUA domain-like"/>
    <property type="match status" value="1"/>
</dbReference>
<dbReference type="Pfam" id="PF00069">
    <property type="entry name" value="Pkinase"/>
    <property type="match status" value="1"/>
</dbReference>
<feature type="repeat" description="WD" evidence="3">
    <location>
        <begin position="111"/>
        <end position="145"/>
    </location>
</feature>
<evidence type="ECO:0000313" key="6">
    <source>
        <dbReference type="EMBL" id="KAL3627980.1"/>
    </source>
</evidence>
<dbReference type="Gene3D" id="1.10.510.10">
    <property type="entry name" value="Transferase(Phosphotransferase) domain 1"/>
    <property type="match status" value="1"/>
</dbReference>
<reference evidence="7" key="1">
    <citation type="journal article" date="2024" name="IScience">
        <title>Strigolactones Initiate the Formation of Haustorium-like Structures in Castilleja.</title>
        <authorList>
            <person name="Buerger M."/>
            <person name="Peterson D."/>
            <person name="Chory J."/>
        </authorList>
    </citation>
    <scope>NUCLEOTIDE SEQUENCE [LARGE SCALE GENOMIC DNA]</scope>
</reference>
<organism evidence="6 7">
    <name type="scientific">Castilleja foliolosa</name>
    <dbReference type="NCBI Taxonomy" id="1961234"/>
    <lineage>
        <taxon>Eukaryota</taxon>
        <taxon>Viridiplantae</taxon>
        <taxon>Streptophyta</taxon>
        <taxon>Embryophyta</taxon>
        <taxon>Tracheophyta</taxon>
        <taxon>Spermatophyta</taxon>
        <taxon>Magnoliopsida</taxon>
        <taxon>eudicotyledons</taxon>
        <taxon>Gunneridae</taxon>
        <taxon>Pentapetalae</taxon>
        <taxon>asterids</taxon>
        <taxon>lamiids</taxon>
        <taxon>Lamiales</taxon>
        <taxon>Orobanchaceae</taxon>
        <taxon>Pedicularideae</taxon>
        <taxon>Castillejinae</taxon>
        <taxon>Castilleja</taxon>
    </lineage>
</organism>
<dbReference type="NCBIfam" id="TIGR00451">
    <property type="entry name" value="unchar_dom_2"/>
    <property type="match status" value="1"/>
</dbReference>
<dbReference type="PANTHER" id="PTHR44329">
    <property type="entry name" value="SERINE/THREONINE-PROTEIN KINASE TNNI3K-RELATED"/>
    <property type="match status" value="1"/>
</dbReference>
<dbReference type="InterPro" id="IPR015947">
    <property type="entry name" value="PUA-like_sf"/>
</dbReference>
<dbReference type="PROSITE" id="PS50890">
    <property type="entry name" value="PUA"/>
    <property type="match status" value="1"/>
</dbReference>
<evidence type="ECO:0000256" key="1">
    <source>
        <dbReference type="ARBA" id="ARBA00022574"/>
    </source>
</evidence>
<dbReference type="InterPro" id="IPR015943">
    <property type="entry name" value="WD40/YVTN_repeat-like_dom_sf"/>
</dbReference>
<dbReference type="SMART" id="SM00320">
    <property type="entry name" value="WD40"/>
    <property type="match status" value="1"/>
</dbReference>
<dbReference type="PROSITE" id="PS00678">
    <property type="entry name" value="WD_REPEATS_1"/>
    <property type="match status" value="1"/>
</dbReference>
<dbReference type="InterPro" id="IPR051681">
    <property type="entry name" value="Ser/Thr_Kinases-Pseudokinases"/>
</dbReference>
<accession>A0ABD3CDK8</accession>
<dbReference type="InterPro" id="IPR019775">
    <property type="entry name" value="WD40_repeat_CS"/>
</dbReference>
<evidence type="ECO:0000256" key="3">
    <source>
        <dbReference type="PROSITE-ProRule" id="PRU00221"/>
    </source>
</evidence>
<evidence type="ECO:0000256" key="4">
    <source>
        <dbReference type="SAM" id="MobiDB-lite"/>
    </source>
</evidence>
<feature type="domain" description="Protein kinase" evidence="5">
    <location>
        <begin position="124"/>
        <end position="378"/>
    </location>
</feature>
<dbReference type="InterPro" id="IPR004521">
    <property type="entry name" value="Uncharacterised_CHP00451"/>
</dbReference>
<evidence type="ECO:0000313" key="7">
    <source>
        <dbReference type="Proteomes" id="UP001632038"/>
    </source>
</evidence>
<dbReference type="InterPro" id="IPR036974">
    <property type="entry name" value="PUA_sf"/>
</dbReference>
<evidence type="ECO:0000256" key="2">
    <source>
        <dbReference type="ARBA" id="ARBA00022737"/>
    </source>
</evidence>
<dbReference type="Proteomes" id="UP001632038">
    <property type="component" value="Unassembled WGS sequence"/>
</dbReference>
<dbReference type="PROSITE" id="PS50082">
    <property type="entry name" value="WD_REPEATS_2"/>
    <property type="match status" value="1"/>
</dbReference>
<dbReference type="InterPro" id="IPR002478">
    <property type="entry name" value="PUA"/>
</dbReference>
<keyword evidence="7" id="KW-1185">Reference proteome</keyword>
<evidence type="ECO:0000259" key="5">
    <source>
        <dbReference type="PROSITE" id="PS50011"/>
    </source>
</evidence>
<dbReference type="SMART" id="SM00220">
    <property type="entry name" value="S_TKc"/>
    <property type="match status" value="1"/>
</dbReference>
<name>A0ABD3CDK8_9LAMI</name>
<dbReference type="Gene3D" id="2.130.10.10">
    <property type="entry name" value="YVTN repeat-like/Quinoprotein amine dehydrogenase"/>
    <property type="match status" value="1"/>
</dbReference>
<keyword evidence="1 3" id="KW-0853">WD repeat</keyword>
<dbReference type="SMART" id="SM00359">
    <property type="entry name" value="PUA"/>
    <property type="match status" value="1"/>
</dbReference>
<dbReference type="InterPro" id="IPR011009">
    <property type="entry name" value="Kinase-like_dom_sf"/>
</dbReference>
<dbReference type="EMBL" id="JAVIJP010000037">
    <property type="protein sequence ID" value="KAL3627980.1"/>
    <property type="molecule type" value="Genomic_DNA"/>
</dbReference>
<sequence>MKKLQVDRGAIKYVLAGANIMCPGLTSPGGVLDDEVDAETPVAIMAEGKQHTLAIGFTKISAKDIDRFVDLSPNFVDVLLKLDEDRVITGSENGIISLVGILPNRIIQPIAEHSEYPVERLAFSHDRKFLGSISHDHTLKIWDLEDLLNGPENNLPNHSDGDSDGMEVDDSRSKFSKGTKNSGEEFSLDLKWLVDPKLLLVGPKIGEGAHAKVYEGKFIGACKELIMVIVTELLLGGTLRKYLINLRPSCLDMRVAIGFALDIARAMECLHSYGNIHRDLKPENLLLTEDHKTVKLADFGLAREETLTEMMTAETGTYRWMAPEEFKFVSHKTFLIKRSQLFNRDVIRRLIGAIDEYIGDDRLRCWVNDGGWSEKWCF</sequence>
<proteinExistence type="predicted"/>
<dbReference type="Pfam" id="PF01472">
    <property type="entry name" value="PUA"/>
    <property type="match status" value="1"/>
</dbReference>
<dbReference type="PROSITE" id="PS50011">
    <property type="entry name" value="PROTEIN_KINASE_DOM"/>
    <property type="match status" value="1"/>
</dbReference>
<dbReference type="PANTHER" id="PTHR44329:SF84">
    <property type="entry name" value="PROTEIN KINASE LIKE PROTEIN"/>
    <property type="match status" value="1"/>
</dbReference>